<evidence type="ECO:0000313" key="2">
    <source>
        <dbReference type="EMBL" id="GHO44016.1"/>
    </source>
</evidence>
<dbReference type="InterPro" id="IPR003141">
    <property type="entry name" value="Pol/His_phosphatase_N"/>
</dbReference>
<feature type="domain" description="Polymerase/histidinol phosphatase N-terminal" evidence="1">
    <location>
        <begin position="5"/>
        <end position="70"/>
    </location>
</feature>
<dbReference type="InterPro" id="IPR004013">
    <property type="entry name" value="PHP_dom"/>
</dbReference>
<organism evidence="2 3">
    <name type="scientific">Ktedonospora formicarum</name>
    <dbReference type="NCBI Taxonomy" id="2778364"/>
    <lineage>
        <taxon>Bacteria</taxon>
        <taxon>Bacillati</taxon>
        <taxon>Chloroflexota</taxon>
        <taxon>Ktedonobacteria</taxon>
        <taxon>Ktedonobacterales</taxon>
        <taxon>Ktedonobacteraceae</taxon>
        <taxon>Ktedonospora</taxon>
    </lineage>
</organism>
<accession>A0A8J3HVJ6</accession>
<protein>
    <recommendedName>
        <fullName evidence="1">Polymerase/histidinol phosphatase N-terminal domain-containing protein</fullName>
    </recommendedName>
</protein>
<sequence length="177" mass="19345">MANTVDLHTHSTASDGIYAPAELLRQAHAVGLTTLALTDHDTSDGLDEAIEAGKALGIDVIPGIELNTDVDGNEIHMLGYFIEYKRPAFQAILKRLRDSRVHRGQRMVEKLNEAGIHITWEQVRAIAQGSVGRPHVARALMDAGYVRSIPEAFEKYIGNGCVGYVPVIGSLQKMRCV</sequence>
<dbReference type="Gene3D" id="1.10.150.650">
    <property type="match status" value="1"/>
</dbReference>
<name>A0A8J3HVJ6_9CHLR</name>
<dbReference type="Pfam" id="PF02811">
    <property type="entry name" value="PHP"/>
    <property type="match status" value="1"/>
</dbReference>
<dbReference type="GO" id="GO:0035312">
    <property type="term" value="F:5'-3' DNA exonuclease activity"/>
    <property type="evidence" value="ECO:0007669"/>
    <property type="project" value="TreeGrafter"/>
</dbReference>
<evidence type="ECO:0000259" key="1">
    <source>
        <dbReference type="SMART" id="SM00481"/>
    </source>
</evidence>
<reference evidence="2" key="1">
    <citation type="submission" date="2020-10" db="EMBL/GenBank/DDBJ databases">
        <title>Taxonomic study of unclassified bacteria belonging to the class Ktedonobacteria.</title>
        <authorList>
            <person name="Yabe S."/>
            <person name="Wang C.M."/>
            <person name="Zheng Y."/>
            <person name="Sakai Y."/>
            <person name="Cavaletti L."/>
            <person name="Monciardini P."/>
            <person name="Donadio S."/>
        </authorList>
    </citation>
    <scope>NUCLEOTIDE SEQUENCE</scope>
    <source>
        <strain evidence="2">SOSP1-1</strain>
    </source>
</reference>
<dbReference type="PANTHER" id="PTHR42924">
    <property type="entry name" value="EXONUCLEASE"/>
    <property type="match status" value="1"/>
</dbReference>
<comment type="caution">
    <text evidence="2">The sequence shown here is derived from an EMBL/GenBank/DDBJ whole genome shotgun (WGS) entry which is preliminary data.</text>
</comment>
<dbReference type="EMBL" id="BNJF01000001">
    <property type="protein sequence ID" value="GHO44016.1"/>
    <property type="molecule type" value="Genomic_DNA"/>
</dbReference>
<evidence type="ECO:0000313" key="3">
    <source>
        <dbReference type="Proteomes" id="UP000612362"/>
    </source>
</evidence>
<dbReference type="RefSeq" id="WP_220193450.1">
    <property type="nucleotide sequence ID" value="NZ_BNJF01000001.1"/>
</dbReference>
<dbReference type="Proteomes" id="UP000612362">
    <property type="component" value="Unassembled WGS sequence"/>
</dbReference>
<dbReference type="InterPro" id="IPR052018">
    <property type="entry name" value="PHP_domain"/>
</dbReference>
<dbReference type="PANTHER" id="PTHR42924:SF3">
    <property type="entry name" value="POLYMERASE_HISTIDINOL PHOSPHATASE N-TERMINAL DOMAIN-CONTAINING PROTEIN"/>
    <property type="match status" value="1"/>
</dbReference>
<dbReference type="InterPro" id="IPR016195">
    <property type="entry name" value="Pol/histidinol_Pase-like"/>
</dbReference>
<keyword evidence="3" id="KW-1185">Reference proteome</keyword>
<dbReference type="Gene3D" id="3.20.20.140">
    <property type="entry name" value="Metal-dependent hydrolases"/>
    <property type="match status" value="1"/>
</dbReference>
<dbReference type="GO" id="GO:0004534">
    <property type="term" value="F:5'-3' RNA exonuclease activity"/>
    <property type="evidence" value="ECO:0007669"/>
    <property type="project" value="TreeGrafter"/>
</dbReference>
<dbReference type="SMART" id="SM00481">
    <property type="entry name" value="POLIIIAc"/>
    <property type="match status" value="1"/>
</dbReference>
<dbReference type="AlphaFoldDB" id="A0A8J3HVJ6"/>
<gene>
    <name evidence="2" type="ORF">KSX_21790</name>
</gene>
<dbReference type="CDD" id="cd07438">
    <property type="entry name" value="PHP_HisPPase_AMP"/>
    <property type="match status" value="1"/>
</dbReference>
<dbReference type="SUPFAM" id="SSF89550">
    <property type="entry name" value="PHP domain-like"/>
    <property type="match status" value="1"/>
</dbReference>
<proteinExistence type="predicted"/>